<dbReference type="RefSeq" id="WP_164654582.1">
    <property type="nucleotide sequence ID" value="NZ_JAAIJR010000056.1"/>
</dbReference>
<dbReference type="Proteomes" id="UP000471640">
    <property type="component" value="Unassembled WGS sequence"/>
</dbReference>
<organism evidence="2 3">
    <name type="scientific">Thiorhodococcus mannitoliphagus</name>
    <dbReference type="NCBI Taxonomy" id="329406"/>
    <lineage>
        <taxon>Bacteria</taxon>
        <taxon>Pseudomonadati</taxon>
        <taxon>Pseudomonadota</taxon>
        <taxon>Gammaproteobacteria</taxon>
        <taxon>Chromatiales</taxon>
        <taxon>Chromatiaceae</taxon>
        <taxon>Thiorhodococcus</taxon>
    </lineage>
</organism>
<comment type="caution">
    <text evidence="2">The sequence shown here is derived from an EMBL/GenBank/DDBJ whole genome shotgun (WGS) entry which is preliminary data.</text>
</comment>
<name>A0A6P1DWG7_9GAMM</name>
<reference evidence="3" key="1">
    <citation type="journal article" date="2020" name="Microbiol. Resour. Announc.">
        <title>Draft Genome Sequences of Thiorhodococcus mannitoliphagus and Thiorhodococcus minor, Purple Sulfur Photosynthetic Bacteria in the Gammaproteobacterial Family Chromatiaceae.</title>
        <authorList>
            <person name="Aviles F.A."/>
            <person name="Meyer T.E."/>
            <person name="Kyndt J.A."/>
        </authorList>
    </citation>
    <scope>NUCLEOTIDE SEQUENCE [LARGE SCALE GENOMIC DNA]</scope>
    <source>
        <strain evidence="3">DSM 18266</strain>
    </source>
</reference>
<feature type="region of interest" description="Disordered" evidence="1">
    <location>
        <begin position="36"/>
        <end position="58"/>
    </location>
</feature>
<sequence>MSRMLPGIESLEHHRVLLKNDPDAYKPERCPRCGKAGLHHHGRYERNAPRSEAPAWGC</sequence>
<evidence type="ECO:0000313" key="2">
    <source>
        <dbReference type="EMBL" id="NEX21483.1"/>
    </source>
</evidence>
<evidence type="ECO:0000256" key="1">
    <source>
        <dbReference type="SAM" id="MobiDB-lite"/>
    </source>
</evidence>
<evidence type="ECO:0000313" key="3">
    <source>
        <dbReference type="Proteomes" id="UP000471640"/>
    </source>
</evidence>
<reference evidence="2 3" key="2">
    <citation type="submission" date="2020-02" db="EMBL/GenBank/DDBJ databases">
        <title>Genome sequences of Thiorhodococcus mannitoliphagus and Thiorhodococcus minor, purple sulfur photosynthetic bacteria in the gammaproteobacterial family, Chromatiaceae.</title>
        <authorList>
            <person name="Aviles F.A."/>
            <person name="Meyer T.E."/>
            <person name="Kyndt J.A."/>
        </authorList>
    </citation>
    <scope>NUCLEOTIDE SEQUENCE [LARGE SCALE GENOMIC DNA]</scope>
    <source>
        <strain evidence="2 3">DSM 18266</strain>
    </source>
</reference>
<keyword evidence="3" id="KW-1185">Reference proteome</keyword>
<proteinExistence type="predicted"/>
<gene>
    <name evidence="2" type="ORF">G3480_14375</name>
</gene>
<dbReference type="AlphaFoldDB" id="A0A6P1DWG7"/>
<protein>
    <submittedName>
        <fullName evidence="2">Uncharacterized protein</fullName>
    </submittedName>
</protein>
<dbReference type="EMBL" id="JAAIJR010000056">
    <property type="protein sequence ID" value="NEX21483.1"/>
    <property type="molecule type" value="Genomic_DNA"/>
</dbReference>
<accession>A0A6P1DWG7</accession>